<dbReference type="EMBL" id="JAHRIN010009658">
    <property type="protein sequence ID" value="MEQ2194760.1"/>
    <property type="molecule type" value="Genomic_DNA"/>
</dbReference>
<name>A0ABV0QG17_9TELE</name>
<sequence>MRKMGTCMKLHIVGHRSCNIKLFKLCNITVVKCCITYYHAETGTDTRNTISDKTLISWRWYWSSCQPGLAGRDRKFSTYITTRNVSGLGYNFSYWYQLLVSNKQFISCINIP</sequence>
<protein>
    <submittedName>
        <fullName evidence="1">Uncharacterized protein</fullName>
    </submittedName>
</protein>
<keyword evidence="2" id="KW-1185">Reference proteome</keyword>
<accession>A0ABV0QG17</accession>
<gene>
    <name evidence="1" type="ORF">XENOCAPTIV_002520</name>
</gene>
<evidence type="ECO:0000313" key="1">
    <source>
        <dbReference type="EMBL" id="MEQ2194760.1"/>
    </source>
</evidence>
<organism evidence="1 2">
    <name type="scientific">Xenoophorus captivus</name>
    <dbReference type="NCBI Taxonomy" id="1517983"/>
    <lineage>
        <taxon>Eukaryota</taxon>
        <taxon>Metazoa</taxon>
        <taxon>Chordata</taxon>
        <taxon>Craniata</taxon>
        <taxon>Vertebrata</taxon>
        <taxon>Euteleostomi</taxon>
        <taxon>Actinopterygii</taxon>
        <taxon>Neopterygii</taxon>
        <taxon>Teleostei</taxon>
        <taxon>Neoteleostei</taxon>
        <taxon>Acanthomorphata</taxon>
        <taxon>Ovalentaria</taxon>
        <taxon>Atherinomorphae</taxon>
        <taxon>Cyprinodontiformes</taxon>
        <taxon>Goodeidae</taxon>
        <taxon>Xenoophorus</taxon>
    </lineage>
</organism>
<evidence type="ECO:0000313" key="2">
    <source>
        <dbReference type="Proteomes" id="UP001434883"/>
    </source>
</evidence>
<dbReference type="Proteomes" id="UP001434883">
    <property type="component" value="Unassembled WGS sequence"/>
</dbReference>
<proteinExistence type="predicted"/>
<comment type="caution">
    <text evidence="1">The sequence shown here is derived from an EMBL/GenBank/DDBJ whole genome shotgun (WGS) entry which is preliminary data.</text>
</comment>
<reference evidence="1 2" key="1">
    <citation type="submission" date="2021-06" db="EMBL/GenBank/DDBJ databases">
        <authorList>
            <person name="Palmer J.M."/>
        </authorList>
    </citation>
    <scope>NUCLEOTIDE SEQUENCE [LARGE SCALE GENOMIC DNA]</scope>
    <source>
        <strain evidence="1 2">XC_2019</strain>
        <tissue evidence="1">Muscle</tissue>
    </source>
</reference>